<dbReference type="OMA" id="KWIYRSA"/>
<dbReference type="InterPro" id="IPR010736">
    <property type="entry name" value="SHIPPO-rpt"/>
</dbReference>
<dbReference type="InterPro" id="IPR051291">
    <property type="entry name" value="CIMAP"/>
</dbReference>
<dbReference type="KEGG" id="sre:PTSG_05434"/>
<feature type="region of interest" description="Disordered" evidence="1">
    <location>
        <begin position="1"/>
        <end position="209"/>
    </location>
</feature>
<keyword evidence="3" id="KW-1185">Reference proteome</keyword>
<dbReference type="InParanoid" id="F2UAF3"/>
<dbReference type="PANTHER" id="PTHR21580">
    <property type="entry name" value="SHIPPO-1-RELATED"/>
    <property type="match status" value="1"/>
</dbReference>
<dbReference type="OrthoDB" id="429991at2759"/>
<dbReference type="FunCoup" id="F2UAF3">
    <property type="interactions" value="22"/>
</dbReference>
<dbReference type="Proteomes" id="UP000007799">
    <property type="component" value="Unassembled WGS sequence"/>
</dbReference>
<name>F2UAF3_SALR5</name>
<dbReference type="AlphaFoldDB" id="F2UAF3"/>
<dbReference type="eggNOG" id="ENOG502QRKE">
    <property type="taxonomic scope" value="Eukaryota"/>
</dbReference>
<dbReference type="GeneID" id="16074587"/>
<evidence type="ECO:0000313" key="3">
    <source>
        <dbReference type="Proteomes" id="UP000007799"/>
    </source>
</evidence>
<evidence type="ECO:0000313" key="2">
    <source>
        <dbReference type="EMBL" id="EGD73728.1"/>
    </source>
</evidence>
<organism evidence="3">
    <name type="scientific">Salpingoeca rosetta (strain ATCC 50818 / BSB-021)</name>
    <dbReference type="NCBI Taxonomy" id="946362"/>
    <lineage>
        <taxon>Eukaryota</taxon>
        <taxon>Choanoflagellata</taxon>
        <taxon>Craspedida</taxon>
        <taxon>Salpingoecidae</taxon>
        <taxon>Salpingoeca</taxon>
    </lineage>
</organism>
<protein>
    <submittedName>
        <fullName evidence="2">Outer dense fiber protein 3</fullName>
    </submittedName>
</protein>
<dbReference type="RefSeq" id="XP_004994009.1">
    <property type="nucleotide sequence ID" value="XM_004993952.1"/>
</dbReference>
<reference evidence="2" key="1">
    <citation type="submission" date="2009-08" db="EMBL/GenBank/DDBJ databases">
        <title>Annotation of Salpingoeca rosetta.</title>
        <authorList>
            <consortium name="The Broad Institute Genome Sequencing Platform"/>
            <person name="Russ C."/>
            <person name="Cuomo C."/>
            <person name="Burger G."/>
            <person name="Gray M.W."/>
            <person name="Holland P.W.H."/>
            <person name="King N."/>
            <person name="Lang F.B.F."/>
            <person name="Roger A.J."/>
            <person name="Ruiz-Trillo I."/>
            <person name="Young S.K."/>
            <person name="Zeng Q."/>
            <person name="Gargeya S."/>
            <person name="Alvarado L."/>
            <person name="Berlin A."/>
            <person name="Chapman S.B."/>
            <person name="Chen Z."/>
            <person name="Freedman E."/>
            <person name="Gellesch M."/>
            <person name="Goldberg J."/>
            <person name="Griggs A."/>
            <person name="Gujja S."/>
            <person name="Heilman E."/>
            <person name="Heiman D."/>
            <person name="Howarth C."/>
            <person name="Mehta T."/>
            <person name="Neiman D."/>
            <person name="Pearson M."/>
            <person name="Roberts A."/>
            <person name="Saif S."/>
            <person name="Shea T."/>
            <person name="Shenoy N."/>
            <person name="Sisk P."/>
            <person name="Stolte C."/>
            <person name="Sykes S."/>
            <person name="White J."/>
            <person name="Yandava C."/>
            <person name="Haas B."/>
            <person name="Nusbaum C."/>
            <person name="Birren B."/>
        </authorList>
    </citation>
    <scope>NUCLEOTIDE SEQUENCE [LARGE SCALE GENOMIC DNA]</scope>
    <source>
        <strain evidence="2">ATCC 50818</strain>
    </source>
</reference>
<feature type="compositionally biased region" description="Acidic residues" evidence="1">
    <location>
        <begin position="1"/>
        <end position="11"/>
    </location>
</feature>
<evidence type="ECO:0000256" key="1">
    <source>
        <dbReference type="SAM" id="MobiDB-lite"/>
    </source>
</evidence>
<dbReference type="EMBL" id="GL832966">
    <property type="protein sequence ID" value="EGD73728.1"/>
    <property type="molecule type" value="Genomic_DNA"/>
</dbReference>
<accession>F2UAF3</accession>
<dbReference type="PANTHER" id="PTHR21580:SF28">
    <property type="entry name" value="BOREALIN N-TERMINAL DOMAIN-CONTAINING PROTEIN-RELATED"/>
    <property type="match status" value="1"/>
</dbReference>
<proteinExistence type="predicted"/>
<sequence length="234" mass="24998">MREVGDGEDDMPPAGSSFADRTRKVAPAFSFGARTAEKKTQEAPGPHYVDPTMSRHGKTSGSAFTISGRPRSTKKFASPGPGAYATEGRAPPRQRRSPAYSMGARVASPRKTEVPSPNNYTMPGSLGKSVYGRHRSGPSHSMGVRHQVGSIAASTIKKTPGPGTYNASTNTRRRAPAFSMTGRTEAPSDKTMKPGPGAHSPEKVTMHKRRSPAFSLGVRHSEYITPLIVDIPPE</sequence>
<dbReference type="Pfam" id="PF07004">
    <property type="entry name" value="SHIPPO-rpt"/>
    <property type="match status" value="4"/>
</dbReference>
<gene>
    <name evidence="2" type="ORF">PTSG_05434</name>
</gene>